<dbReference type="GO" id="GO:0005783">
    <property type="term" value="C:endoplasmic reticulum"/>
    <property type="evidence" value="ECO:0007669"/>
    <property type="project" value="TreeGrafter"/>
</dbReference>
<dbReference type="AlphaFoldDB" id="A0AAX4H3L9"/>
<evidence type="ECO:0000256" key="4">
    <source>
        <dbReference type="ARBA" id="ARBA00022989"/>
    </source>
</evidence>
<dbReference type="KEGG" id="asau:88171466"/>
<dbReference type="GeneID" id="88171466"/>
<keyword evidence="4 8" id="KW-1133">Transmembrane helix</keyword>
<feature type="compositionally biased region" description="Polar residues" evidence="7">
    <location>
        <begin position="68"/>
        <end position="88"/>
    </location>
</feature>
<dbReference type="Gene3D" id="1.10.10.1180">
    <property type="entry name" value="MAN1, winged-helix domain"/>
    <property type="match status" value="1"/>
</dbReference>
<evidence type="ECO:0000256" key="1">
    <source>
        <dbReference type="ARBA" id="ARBA00004540"/>
    </source>
</evidence>
<comment type="subcellular location">
    <subcellularLocation>
        <location evidence="1">Nucleus inner membrane</location>
    </subcellularLocation>
</comment>
<organism evidence="10 11">
    <name type="scientific">Australozyma saopauloensis</name>
    <dbReference type="NCBI Taxonomy" id="291208"/>
    <lineage>
        <taxon>Eukaryota</taxon>
        <taxon>Fungi</taxon>
        <taxon>Dikarya</taxon>
        <taxon>Ascomycota</taxon>
        <taxon>Saccharomycotina</taxon>
        <taxon>Pichiomycetes</taxon>
        <taxon>Metschnikowiaceae</taxon>
        <taxon>Australozyma</taxon>
    </lineage>
</organism>
<gene>
    <name evidence="10" type="ORF">PUMCH_000397</name>
</gene>
<evidence type="ECO:0000313" key="10">
    <source>
        <dbReference type="EMBL" id="WPK23170.1"/>
    </source>
</evidence>
<sequence>MLLEVGIPHSDSPSKGNVFEIDSDSETDVLSPRKKKLKPDLLIAASPNLSKLLKSPSTPTSKSITPRKQATNSSTRTPLQNARSTPDTAHSEKSKSNSPDAANVLETSSEIPSRSTVQQSSSPVPSSRASLANSISSKSDEGSQKPHSAHSSFDTASSFDRALNKLKPSSDSSSDFETSSREKQDEDLAKLLGVDIHSVKPKPKGRRSITPRRPIYILKAELSRLRDEAKNQSQVEIEEIDTVNILDDANHSDSSLCSDADIEQPKKPFSSSVLKFFFYLLLWLSVVGSLLYTYWFREQTLLVGYCGHEINQRTIPKTDKYPSAFIQFGEYLDDNFKPNCVDCPQHARCFPHLEIACYDDFMPYAPWYYRYIPFVDPKAQKCIPDTKKAEKIESMIDISLDLLRARNANIKCGRSSPEDMTAGISLSDLHDLLLSLKAPYITVEEFEELWERSVVELEKEPEIIVRQVTIFDHTNQSSTHTNIQVGLESSESSTPDNSHNAVETKNSKNKVFRSTSLSHLSFKCLMSNTIVSILMKFKMAVFIAASILLVSYGGYWKYQQSQVYAQKIETIYKEVLNKLQRQARLAQESSELPAFIGSIQLRDLILSSDTNLAYKMRLWEGISRRVDKNTNVKSELLEVHGEVMKVWQWIGSRE</sequence>
<keyword evidence="5 8" id="KW-0472">Membrane</keyword>
<feature type="compositionally biased region" description="Low complexity" evidence="7">
    <location>
        <begin position="113"/>
        <end position="137"/>
    </location>
</feature>
<evidence type="ECO:0000256" key="6">
    <source>
        <dbReference type="ARBA" id="ARBA00023242"/>
    </source>
</evidence>
<keyword evidence="6" id="KW-0539">Nucleus</keyword>
<feature type="compositionally biased region" description="Polar residues" evidence="7">
    <location>
        <begin position="486"/>
        <end position="504"/>
    </location>
</feature>
<evidence type="ECO:0000313" key="11">
    <source>
        <dbReference type="Proteomes" id="UP001338582"/>
    </source>
</evidence>
<protein>
    <recommendedName>
        <fullName evidence="9">Man1/Src1-like C-terminal domain-containing protein</fullName>
    </recommendedName>
</protein>
<accession>A0AAX4H3L9</accession>
<dbReference type="InterPro" id="IPR018996">
    <property type="entry name" value="Man1/Src1-like_C"/>
</dbReference>
<dbReference type="InterPro" id="IPR041885">
    <property type="entry name" value="MAN1_winged_helix_dom"/>
</dbReference>
<feature type="transmembrane region" description="Helical" evidence="8">
    <location>
        <begin position="539"/>
        <end position="558"/>
    </location>
</feature>
<dbReference type="PANTHER" id="PTHR47808">
    <property type="entry name" value="INNER NUCLEAR MEMBRANE PROTEIN HEH2-RELATED"/>
    <property type="match status" value="1"/>
</dbReference>
<dbReference type="GO" id="GO:0005637">
    <property type="term" value="C:nuclear inner membrane"/>
    <property type="evidence" value="ECO:0007669"/>
    <property type="project" value="UniProtKB-SubCell"/>
</dbReference>
<feature type="region of interest" description="Disordered" evidence="7">
    <location>
        <begin position="1"/>
        <end position="185"/>
    </location>
</feature>
<evidence type="ECO:0000259" key="9">
    <source>
        <dbReference type="Pfam" id="PF09402"/>
    </source>
</evidence>
<dbReference type="EMBL" id="CP138894">
    <property type="protein sequence ID" value="WPK23170.1"/>
    <property type="molecule type" value="Genomic_DNA"/>
</dbReference>
<feature type="compositionally biased region" description="Polar residues" evidence="7">
    <location>
        <begin position="96"/>
        <end position="112"/>
    </location>
</feature>
<keyword evidence="2" id="KW-0597">Phosphoprotein</keyword>
<feature type="domain" description="Man1/Src1-like C-terminal" evidence="9">
    <location>
        <begin position="285"/>
        <end position="652"/>
    </location>
</feature>
<dbReference type="GO" id="GO:0071763">
    <property type="term" value="P:nuclear membrane organization"/>
    <property type="evidence" value="ECO:0007669"/>
    <property type="project" value="TreeGrafter"/>
</dbReference>
<dbReference type="PANTHER" id="PTHR47808:SF2">
    <property type="entry name" value="LEM DOMAIN-CONTAINING PROTEIN 2"/>
    <property type="match status" value="1"/>
</dbReference>
<name>A0AAX4H3L9_9ASCO</name>
<proteinExistence type="predicted"/>
<keyword evidence="11" id="KW-1185">Reference proteome</keyword>
<evidence type="ECO:0000256" key="5">
    <source>
        <dbReference type="ARBA" id="ARBA00023136"/>
    </source>
</evidence>
<reference evidence="10 11" key="1">
    <citation type="submission" date="2023-10" db="EMBL/GenBank/DDBJ databases">
        <title>Draft Genome Sequence of Candida saopaulonensis from a very Premature Infant with Sepsis.</title>
        <authorList>
            <person name="Ning Y."/>
            <person name="Dai R."/>
            <person name="Xiao M."/>
            <person name="Xu Y."/>
            <person name="Yan Q."/>
            <person name="Zhang L."/>
        </authorList>
    </citation>
    <scope>NUCLEOTIDE SEQUENCE [LARGE SCALE GENOMIC DNA]</scope>
    <source>
        <strain evidence="10 11">19XY460</strain>
    </source>
</reference>
<evidence type="ECO:0000256" key="7">
    <source>
        <dbReference type="SAM" id="MobiDB-lite"/>
    </source>
</evidence>
<feature type="region of interest" description="Disordered" evidence="7">
    <location>
        <begin position="486"/>
        <end position="505"/>
    </location>
</feature>
<keyword evidence="3 8" id="KW-0812">Transmembrane</keyword>
<dbReference type="Proteomes" id="UP001338582">
    <property type="component" value="Chromosome 1"/>
</dbReference>
<evidence type="ECO:0000256" key="3">
    <source>
        <dbReference type="ARBA" id="ARBA00022692"/>
    </source>
</evidence>
<dbReference type="Pfam" id="PF09402">
    <property type="entry name" value="MSC"/>
    <property type="match status" value="1"/>
</dbReference>
<dbReference type="RefSeq" id="XP_062875557.1">
    <property type="nucleotide sequence ID" value="XM_063019487.1"/>
</dbReference>
<feature type="compositionally biased region" description="Low complexity" evidence="7">
    <location>
        <begin position="49"/>
        <end position="66"/>
    </location>
</feature>
<evidence type="ECO:0000256" key="2">
    <source>
        <dbReference type="ARBA" id="ARBA00022553"/>
    </source>
</evidence>
<feature type="compositionally biased region" description="Polar residues" evidence="7">
    <location>
        <begin position="145"/>
        <end position="158"/>
    </location>
</feature>
<dbReference type="InterPro" id="IPR044780">
    <property type="entry name" value="Heh2/Src1"/>
</dbReference>
<dbReference type="GO" id="GO:0034399">
    <property type="term" value="C:nuclear periphery"/>
    <property type="evidence" value="ECO:0007669"/>
    <property type="project" value="TreeGrafter"/>
</dbReference>
<dbReference type="GO" id="GO:0003682">
    <property type="term" value="F:chromatin binding"/>
    <property type="evidence" value="ECO:0007669"/>
    <property type="project" value="InterPro"/>
</dbReference>
<evidence type="ECO:0000256" key="8">
    <source>
        <dbReference type="SAM" id="Phobius"/>
    </source>
</evidence>